<feature type="domain" description="Rieske" evidence="8">
    <location>
        <begin position="53"/>
        <end position="137"/>
    </location>
</feature>
<feature type="region of interest" description="Disordered" evidence="7">
    <location>
        <begin position="145"/>
        <end position="216"/>
    </location>
</feature>
<dbReference type="PANTHER" id="PTHR43756">
    <property type="entry name" value="CHOLINE MONOOXYGENASE, CHLOROPLASTIC"/>
    <property type="match status" value="1"/>
</dbReference>
<feature type="compositionally biased region" description="Low complexity" evidence="7">
    <location>
        <begin position="145"/>
        <end position="168"/>
    </location>
</feature>
<dbReference type="STRING" id="1841859.GCA_900157385_05027"/>
<evidence type="ECO:0000313" key="10">
    <source>
        <dbReference type="Proteomes" id="UP000241595"/>
    </source>
</evidence>
<evidence type="ECO:0000259" key="8">
    <source>
        <dbReference type="PROSITE" id="PS51296"/>
    </source>
</evidence>
<dbReference type="Gene3D" id="3.90.380.10">
    <property type="entry name" value="Naphthalene 1,2-dioxygenase Alpha Subunit, Chain A, domain 1"/>
    <property type="match status" value="2"/>
</dbReference>
<dbReference type="SUPFAM" id="SSF50022">
    <property type="entry name" value="ISP domain"/>
    <property type="match status" value="1"/>
</dbReference>
<evidence type="ECO:0000313" key="9">
    <source>
        <dbReference type="EMBL" id="SPM31506.1"/>
    </source>
</evidence>
<proteinExistence type="predicted"/>
<dbReference type="PANTHER" id="PTHR43756:SF5">
    <property type="entry name" value="CHOLINE MONOOXYGENASE, CHLOROPLASTIC"/>
    <property type="match status" value="1"/>
</dbReference>
<dbReference type="GO" id="GO:0051537">
    <property type="term" value="F:2 iron, 2 sulfur cluster binding"/>
    <property type="evidence" value="ECO:0007669"/>
    <property type="project" value="UniProtKB-KW"/>
</dbReference>
<dbReference type="Pfam" id="PF00355">
    <property type="entry name" value="Rieske"/>
    <property type="match status" value="1"/>
</dbReference>
<evidence type="ECO:0000256" key="2">
    <source>
        <dbReference type="ARBA" id="ARBA00022714"/>
    </source>
</evidence>
<gene>
    <name evidence="9" type="ORF">MTAB308_5024</name>
</gene>
<keyword evidence="5" id="KW-0408">Iron</keyword>
<evidence type="ECO:0000256" key="7">
    <source>
        <dbReference type="SAM" id="MobiDB-lite"/>
    </source>
</evidence>
<dbReference type="InterPro" id="IPR017941">
    <property type="entry name" value="Rieske_2Fe-2S"/>
</dbReference>
<evidence type="ECO:0000256" key="6">
    <source>
        <dbReference type="ARBA" id="ARBA00023014"/>
    </source>
</evidence>
<evidence type="ECO:0000256" key="4">
    <source>
        <dbReference type="ARBA" id="ARBA00023002"/>
    </source>
</evidence>
<accession>A0A2U3NJ31</accession>
<keyword evidence="6" id="KW-0411">Iron-sulfur</keyword>
<keyword evidence="10" id="KW-1185">Reference proteome</keyword>
<dbReference type="EMBL" id="FTRV01000016">
    <property type="protein sequence ID" value="SPM31506.1"/>
    <property type="molecule type" value="Genomic_DNA"/>
</dbReference>
<evidence type="ECO:0000256" key="1">
    <source>
        <dbReference type="ARBA" id="ARBA00001962"/>
    </source>
</evidence>
<dbReference type="CDD" id="cd08887">
    <property type="entry name" value="RHO_alpha_C_3"/>
    <property type="match status" value="1"/>
</dbReference>
<organism evidence="9 10">
    <name type="scientific">Mycobacterium terramassiliense</name>
    <dbReference type="NCBI Taxonomy" id="1841859"/>
    <lineage>
        <taxon>Bacteria</taxon>
        <taxon>Bacillati</taxon>
        <taxon>Actinomycetota</taxon>
        <taxon>Actinomycetes</taxon>
        <taxon>Mycobacteriales</taxon>
        <taxon>Mycobacteriaceae</taxon>
        <taxon>Mycobacterium</taxon>
    </lineage>
</organism>
<keyword evidence="2" id="KW-0001">2Fe-2S</keyword>
<dbReference type="GO" id="GO:0016705">
    <property type="term" value="F:oxidoreductase activity, acting on paired donors, with incorporation or reduction of molecular oxygen"/>
    <property type="evidence" value="ECO:0007669"/>
    <property type="project" value="UniProtKB-ARBA"/>
</dbReference>
<dbReference type="AlphaFoldDB" id="A0A2U3NJ31"/>
<evidence type="ECO:0000256" key="3">
    <source>
        <dbReference type="ARBA" id="ARBA00022723"/>
    </source>
</evidence>
<evidence type="ECO:0000256" key="5">
    <source>
        <dbReference type="ARBA" id="ARBA00023004"/>
    </source>
</evidence>
<keyword evidence="3" id="KW-0479">Metal-binding</keyword>
<dbReference type="Gene3D" id="2.102.10.10">
    <property type="entry name" value="Rieske [2Fe-2S] iron-sulphur domain"/>
    <property type="match status" value="1"/>
</dbReference>
<dbReference type="Proteomes" id="UP000241595">
    <property type="component" value="Unassembled WGS sequence"/>
</dbReference>
<dbReference type="CDD" id="cd03469">
    <property type="entry name" value="Rieske_RO_Alpha_N"/>
    <property type="match status" value="1"/>
</dbReference>
<dbReference type="SUPFAM" id="SSF55961">
    <property type="entry name" value="Bet v1-like"/>
    <property type="match status" value="1"/>
</dbReference>
<dbReference type="InterPro" id="IPR001663">
    <property type="entry name" value="Rng_hydr_dOase-A"/>
</dbReference>
<name>A0A2U3NJ31_9MYCO</name>
<dbReference type="Pfam" id="PF00848">
    <property type="entry name" value="Ring_hydroxyl_A"/>
    <property type="match status" value="1"/>
</dbReference>
<dbReference type="GO" id="GO:0005506">
    <property type="term" value="F:iron ion binding"/>
    <property type="evidence" value="ECO:0007669"/>
    <property type="project" value="InterPro"/>
</dbReference>
<protein>
    <submittedName>
        <fullName evidence="9">(2Fe-2S)-binding protein</fullName>
    </submittedName>
</protein>
<dbReference type="PROSITE" id="PS51296">
    <property type="entry name" value="RIESKE"/>
    <property type="match status" value="1"/>
</dbReference>
<dbReference type="InterPro" id="IPR036922">
    <property type="entry name" value="Rieske_2Fe-2S_sf"/>
</dbReference>
<feature type="compositionally biased region" description="Low complexity" evidence="7">
    <location>
        <begin position="175"/>
        <end position="184"/>
    </location>
</feature>
<keyword evidence="4" id="KW-0560">Oxidoreductase</keyword>
<dbReference type="GO" id="GO:0004497">
    <property type="term" value="F:monooxygenase activity"/>
    <property type="evidence" value="ECO:0007669"/>
    <property type="project" value="UniProtKB-ARBA"/>
</dbReference>
<comment type="cofactor">
    <cofactor evidence="1">
        <name>Fe cation</name>
        <dbReference type="ChEBI" id="CHEBI:24875"/>
    </cofactor>
</comment>
<reference evidence="9 10" key="1">
    <citation type="submission" date="2017-01" db="EMBL/GenBank/DDBJ databases">
        <authorList>
            <consortium name="Urmite Genomes"/>
        </authorList>
    </citation>
    <scope>NUCLEOTIDE SEQUENCE [LARGE SCALE GENOMIC DNA]</scope>
    <source>
        <strain evidence="9 10">AB308</strain>
    </source>
</reference>
<dbReference type="InterPro" id="IPR015879">
    <property type="entry name" value="Ring_hydroxy_dOase_asu_C_dom"/>
</dbReference>
<sequence>MDRDQLVDLTRRALKLARDKATDLAPRVHLVDAADYTSVERHDQDRAMLMASPQLVGYVSELPGPGSYCTKTVLGRSILLTRTAEGSVKAFENVCLHRQSRVVTGCGSAKRFTCPYHAWTYDNDGRLVALPGREGFPEAAIASAAKPGAAGRRKPQAAIASAAKPGAAGRRKPEAAIASAAKPGAAGGRNPQAATASAAKPGAGGTSRLRGTVGRDGQAAINSDGLTELPAAEYAGFLWVALDPGAHLDVAAHLGPLGDELDSWGIGRWSPLGEKELDCPINWKLAVDTFSENYHFATVHRQTFATIARSNCTVFDSYGPHHRLIFPLNTILELDNVPEERWDPLHNMVVIYALFPNIVLSVTIANGELFRIYPGDRPGRSVTVHQNSTPLDLSDESVAAGAQAVFDYAHATVRDEDYRLVEGLQANLESGARDQLMFGRNEPGLQHRHISWARALAAGDHAAPRL</sequence>